<dbReference type="Proteomes" id="UP000177982">
    <property type="component" value="Unassembled WGS sequence"/>
</dbReference>
<dbReference type="Gene3D" id="3.40.50.150">
    <property type="entry name" value="Vaccinia Virus protein VP39"/>
    <property type="match status" value="1"/>
</dbReference>
<protein>
    <recommendedName>
        <fullName evidence="2">Methyltransferase type 11 domain-containing protein</fullName>
    </recommendedName>
</protein>
<dbReference type="PANTHER" id="PTHR44068">
    <property type="entry name" value="ZGC:194242"/>
    <property type="match status" value="1"/>
</dbReference>
<dbReference type="Pfam" id="PF08241">
    <property type="entry name" value="Methyltransf_11"/>
    <property type="match status" value="1"/>
</dbReference>
<keyword evidence="1" id="KW-0808">Transferase</keyword>
<evidence type="ECO:0000259" key="2">
    <source>
        <dbReference type="Pfam" id="PF08241"/>
    </source>
</evidence>
<dbReference type="EMBL" id="MHQO01000054">
    <property type="protein sequence ID" value="OHA05347.1"/>
    <property type="molecule type" value="Genomic_DNA"/>
</dbReference>
<name>A0A1G2L0V1_9BACT</name>
<dbReference type="InterPro" id="IPR029063">
    <property type="entry name" value="SAM-dependent_MTases_sf"/>
</dbReference>
<accession>A0A1G2L0V1</accession>
<dbReference type="PANTHER" id="PTHR44068:SF1">
    <property type="entry name" value="HYPOTHETICAL LOC100005854"/>
    <property type="match status" value="1"/>
</dbReference>
<gene>
    <name evidence="3" type="ORF">A2934_05930</name>
</gene>
<reference evidence="3 4" key="1">
    <citation type="journal article" date="2016" name="Nat. Commun.">
        <title>Thousands of microbial genomes shed light on interconnected biogeochemical processes in an aquifer system.</title>
        <authorList>
            <person name="Anantharaman K."/>
            <person name="Brown C.T."/>
            <person name="Hug L.A."/>
            <person name="Sharon I."/>
            <person name="Castelle C.J."/>
            <person name="Probst A.J."/>
            <person name="Thomas B.C."/>
            <person name="Singh A."/>
            <person name="Wilkins M.J."/>
            <person name="Karaoz U."/>
            <person name="Brodie E.L."/>
            <person name="Williams K.H."/>
            <person name="Hubbard S.S."/>
            <person name="Banfield J.F."/>
        </authorList>
    </citation>
    <scope>NUCLEOTIDE SEQUENCE [LARGE SCALE GENOMIC DNA]</scope>
</reference>
<dbReference type="SUPFAM" id="SSF53335">
    <property type="entry name" value="S-adenosyl-L-methionine-dependent methyltransferases"/>
    <property type="match status" value="1"/>
</dbReference>
<dbReference type="AlphaFoldDB" id="A0A1G2L0V1"/>
<comment type="caution">
    <text evidence="3">The sequence shown here is derived from an EMBL/GenBank/DDBJ whole genome shotgun (WGS) entry which is preliminary data.</text>
</comment>
<dbReference type="InterPro" id="IPR050447">
    <property type="entry name" value="Erg6_SMT_methyltransf"/>
</dbReference>
<dbReference type="GO" id="GO:0003838">
    <property type="term" value="F:sterol 24-C-methyltransferase activity"/>
    <property type="evidence" value="ECO:0007669"/>
    <property type="project" value="TreeGrafter"/>
</dbReference>
<organism evidence="3 4">
    <name type="scientific">Candidatus Sungbacteria bacterium RIFCSPLOWO2_01_FULL_47_10</name>
    <dbReference type="NCBI Taxonomy" id="1802276"/>
    <lineage>
        <taxon>Bacteria</taxon>
        <taxon>Candidatus Sungiibacteriota</taxon>
    </lineage>
</organism>
<evidence type="ECO:0000256" key="1">
    <source>
        <dbReference type="ARBA" id="ARBA00022679"/>
    </source>
</evidence>
<evidence type="ECO:0000313" key="4">
    <source>
        <dbReference type="Proteomes" id="UP000177982"/>
    </source>
</evidence>
<dbReference type="GO" id="GO:0006696">
    <property type="term" value="P:ergosterol biosynthetic process"/>
    <property type="evidence" value="ECO:0007669"/>
    <property type="project" value="TreeGrafter"/>
</dbReference>
<proteinExistence type="predicted"/>
<dbReference type="InterPro" id="IPR013216">
    <property type="entry name" value="Methyltransf_11"/>
</dbReference>
<dbReference type="CDD" id="cd02440">
    <property type="entry name" value="AdoMet_MTases"/>
    <property type="match status" value="1"/>
</dbReference>
<feature type="domain" description="Methyltransferase type 11" evidence="2">
    <location>
        <begin position="66"/>
        <end position="164"/>
    </location>
</feature>
<evidence type="ECO:0000313" key="3">
    <source>
        <dbReference type="EMBL" id="OHA05347.1"/>
    </source>
</evidence>
<sequence length="278" mass="32120">MSEVQHFKQLNKYYNFSRWKYNWFLNGSRHFGFYPKKKWIPTEEAQTLMQNLVAEKVEAGSGKKLLDAGCGQGVTAIYLAKKYGSFVEGVTMVPYEVEEFTKIAKNFGVDAKAHATLMDYSHLKFGAEYFDGVYSQESLVHSINLEKTLRELYRVLKQGGRAAFFEYSMADDSKFSKEELKTLNEMNEASAMYSFPNMRHGAFSRLMQNIGFRNVEVEIISEEVGPMIKRYQLFAKPPYFLFKLFGLTKNMPNLVAAARMVRFGEKDLIRYNIFTAVK</sequence>